<protein>
    <submittedName>
        <fullName evidence="1">Uncharacterized protein</fullName>
    </submittedName>
</protein>
<dbReference type="AlphaFoldDB" id="A0A8R7PBQ3"/>
<evidence type="ECO:0000313" key="2">
    <source>
        <dbReference type="Proteomes" id="UP000015106"/>
    </source>
</evidence>
<name>A0A8R7PBQ3_TRIUA</name>
<reference evidence="2" key="1">
    <citation type="journal article" date="2013" name="Nature">
        <title>Draft genome of the wheat A-genome progenitor Triticum urartu.</title>
        <authorList>
            <person name="Ling H.Q."/>
            <person name="Zhao S."/>
            <person name="Liu D."/>
            <person name="Wang J."/>
            <person name="Sun H."/>
            <person name="Zhang C."/>
            <person name="Fan H."/>
            <person name="Li D."/>
            <person name="Dong L."/>
            <person name="Tao Y."/>
            <person name="Gao C."/>
            <person name="Wu H."/>
            <person name="Li Y."/>
            <person name="Cui Y."/>
            <person name="Guo X."/>
            <person name="Zheng S."/>
            <person name="Wang B."/>
            <person name="Yu K."/>
            <person name="Liang Q."/>
            <person name="Yang W."/>
            <person name="Lou X."/>
            <person name="Chen J."/>
            <person name="Feng M."/>
            <person name="Jian J."/>
            <person name="Zhang X."/>
            <person name="Luo G."/>
            <person name="Jiang Y."/>
            <person name="Liu J."/>
            <person name="Wang Z."/>
            <person name="Sha Y."/>
            <person name="Zhang B."/>
            <person name="Wu H."/>
            <person name="Tang D."/>
            <person name="Shen Q."/>
            <person name="Xue P."/>
            <person name="Zou S."/>
            <person name="Wang X."/>
            <person name="Liu X."/>
            <person name="Wang F."/>
            <person name="Yang Y."/>
            <person name="An X."/>
            <person name="Dong Z."/>
            <person name="Zhang K."/>
            <person name="Zhang X."/>
            <person name="Luo M.C."/>
            <person name="Dvorak J."/>
            <person name="Tong Y."/>
            <person name="Wang J."/>
            <person name="Yang H."/>
            <person name="Li Z."/>
            <person name="Wang D."/>
            <person name="Zhang A."/>
            <person name="Wang J."/>
        </authorList>
    </citation>
    <scope>NUCLEOTIDE SEQUENCE</scope>
    <source>
        <strain evidence="2">cv. G1812</strain>
    </source>
</reference>
<dbReference type="EnsemblPlants" id="TuG1812G0200001754.01.T01">
    <property type="protein sequence ID" value="TuG1812G0200001754.01.T01.cds318848"/>
    <property type="gene ID" value="TuG1812G0200001754.01"/>
</dbReference>
<evidence type="ECO:0000313" key="1">
    <source>
        <dbReference type="EnsemblPlants" id="TuG1812G0200001754.01.T01.cds318848"/>
    </source>
</evidence>
<keyword evidence="2" id="KW-1185">Reference proteome</keyword>
<proteinExistence type="predicted"/>
<reference evidence="1" key="3">
    <citation type="submission" date="2022-06" db="UniProtKB">
        <authorList>
            <consortium name="EnsemblPlants"/>
        </authorList>
    </citation>
    <scope>IDENTIFICATION</scope>
</reference>
<dbReference type="Gramene" id="TuG1812G0200001754.01.T01">
    <property type="protein sequence ID" value="TuG1812G0200001754.01.T01.cds318848"/>
    <property type="gene ID" value="TuG1812G0200001754.01"/>
</dbReference>
<reference evidence="1" key="2">
    <citation type="submission" date="2018-03" db="EMBL/GenBank/DDBJ databases">
        <title>The Triticum urartu genome reveals the dynamic nature of wheat genome evolution.</title>
        <authorList>
            <person name="Ling H."/>
            <person name="Ma B."/>
            <person name="Shi X."/>
            <person name="Liu H."/>
            <person name="Dong L."/>
            <person name="Sun H."/>
            <person name="Cao Y."/>
            <person name="Gao Q."/>
            <person name="Zheng S."/>
            <person name="Li Y."/>
            <person name="Yu Y."/>
            <person name="Du H."/>
            <person name="Qi M."/>
            <person name="Li Y."/>
            <person name="Yu H."/>
            <person name="Cui Y."/>
            <person name="Wang N."/>
            <person name="Chen C."/>
            <person name="Wu H."/>
            <person name="Zhao Y."/>
            <person name="Zhang J."/>
            <person name="Li Y."/>
            <person name="Zhou W."/>
            <person name="Zhang B."/>
            <person name="Hu W."/>
            <person name="Eijk M."/>
            <person name="Tang J."/>
            <person name="Witsenboer H."/>
            <person name="Zhao S."/>
            <person name="Li Z."/>
            <person name="Zhang A."/>
            <person name="Wang D."/>
            <person name="Liang C."/>
        </authorList>
    </citation>
    <scope>NUCLEOTIDE SEQUENCE [LARGE SCALE GENOMIC DNA]</scope>
    <source>
        <strain evidence="1">cv. G1812</strain>
    </source>
</reference>
<accession>A0A8R7PBQ3</accession>
<organism evidence="1 2">
    <name type="scientific">Triticum urartu</name>
    <name type="common">Red wild einkorn</name>
    <name type="synonym">Crithodium urartu</name>
    <dbReference type="NCBI Taxonomy" id="4572"/>
    <lineage>
        <taxon>Eukaryota</taxon>
        <taxon>Viridiplantae</taxon>
        <taxon>Streptophyta</taxon>
        <taxon>Embryophyta</taxon>
        <taxon>Tracheophyta</taxon>
        <taxon>Spermatophyta</taxon>
        <taxon>Magnoliopsida</taxon>
        <taxon>Liliopsida</taxon>
        <taxon>Poales</taxon>
        <taxon>Poaceae</taxon>
        <taxon>BOP clade</taxon>
        <taxon>Pooideae</taxon>
        <taxon>Triticodae</taxon>
        <taxon>Triticeae</taxon>
        <taxon>Triticinae</taxon>
        <taxon>Triticum</taxon>
    </lineage>
</organism>
<dbReference type="Proteomes" id="UP000015106">
    <property type="component" value="Chromosome 2"/>
</dbReference>
<sequence length="54" mass="6246">MNNPVSNTGNNISRRAFSRASRHAELYQFLYIQKGELIPSLDRAGKLYYIRVDT</sequence>